<evidence type="ECO:0000313" key="10">
    <source>
        <dbReference type="Proteomes" id="UP000242818"/>
    </source>
</evidence>
<evidence type="ECO:0000256" key="1">
    <source>
        <dbReference type="ARBA" id="ARBA00004442"/>
    </source>
</evidence>
<evidence type="ECO:0000259" key="8">
    <source>
        <dbReference type="Pfam" id="PF14322"/>
    </source>
</evidence>
<dbReference type="PROSITE" id="PS51257">
    <property type="entry name" value="PROKAR_LIPOPROTEIN"/>
    <property type="match status" value="1"/>
</dbReference>
<dbReference type="EMBL" id="FMAR01000001">
    <property type="protein sequence ID" value="SCB74743.1"/>
    <property type="molecule type" value="Genomic_DNA"/>
</dbReference>
<protein>
    <submittedName>
        <fullName evidence="9">SusD family protein</fullName>
    </submittedName>
</protein>
<dbReference type="SUPFAM" id="SSF48452">
    <property type="entry name" value="TPR-like"/>
    <property type="match status" value="1"/>
</dbReference>
<dbReference type="Gene3D" id="1.25.40.390">
    <property type="match status" value="1"/>
</dbReference>
<keyword evidence="10" id="KW-1185">Reference proteome</keyword>
<comment type="similarity">
    <text evidence="2">Belongs to the SusD family.</text>
</comment>
<dbReference type="InterPro" id="IPR012944">
    <property type="entry name" value="SusD_RagB_dom"/>
</dbReference>
<dbReference type="STRING" id="1335309.GA0116948_101149"/>
<dbReference type="Proteomes" id="UP000242818">
    <property type="component" value="Unassembled WGS sequence"/>
</dbReference>
<feature type="signal peptide" evidence="6">
    <location>
        <begin position="1"/>
        <end position="23"/>
    </location>
</feature>
<proteinExistence type="inferred from homology"/>
<gene>
    <name evidence="9" type="ORF">GA0116948_101149</name>
</gene>
<evidence type="ECO:0000259" key="7">
    <source>
        <dbReference type="Pfam" id="PF07980"/>
    </source>
</evidence>
<dbReference type="InterPro" id="IPR033985">
    <property type="entry name" value="SusD-like_N"/>
</dbReference>
<keyword evidence="5" id="KW-0998">Cell outer membrane</keyword>
<name>A0A1C3YXH1_9BACT</name>
<feature type="domain" description="SusD-like N-terminal" evidence="8">
    <location>
        <begin position="23"/>
        <end position="226"/>
    </location>
</feature>
<keyword evidence="3 6" id="KW-0732">Signal</keyword>
<dbReference type="OrthoDB" id="1147023at2"/>
<evidence type="ECO:0000256" key="6">
    <source>
        <dbReference type="SAM" id="SignalP"/>
    </source>
</evidence>
<keyword evidence="4" id="KW-0472">Membrane</keyword>
<sequence length="490" mass="54716">MKNKKHILIIPAVVLLFSTSCKKYLDQAPDQRTQLNTVQKVSEILGTAYTQADYATFAEAASDNAEDKGVNVGSLDPLNQDAYLWQDVQSRDGGSPTAFWNASYAAIAAANAALDAIAVVKDPAPYQPYKGEALLARAYAHFMLVILYAKPFEPGGTNDSPGIPYVLTSEKVVFQKYSRGTVGDTYAQIEKDLQEGLPLIKNSAYQVPKYHFNQAAAYAFAARFYLFKKEYDKVIQYASAAFPGNSFAANIRPWNTRYYNSSANEMQIMFTQAAENSNLLLTEAPSAWARSYAFYRYGMGLKLNVALQQPNVTGTNFSGRKLYSYGAPNYTYLKFNELFIRSSPNANIGIPYTIMPQFTTDELLMNRAEAYANTGQYDEALADINTFASTRIYNYNPSTRAVTLAKVASFYGTDDPREGLINTVLDFKKAEFIQEGLRWLDIIRLKLPVTHNIKAVNNVDSYVTLEPDDPRRLFQLPPEVSLSDVPLNPR</sequence>
<evidence type="ECO:0000256" key="3">
    <source>
        <dbReference type="ARBA" id="ARBA00022729"/>
    </source>
</evidence>
<feature type="chain" id="PRO_5008687771" evidence="6">
    <location>
        <begin position="24"/>
        <end position="490"/>
    </location>
</feature>
<organism evidence="9 10">
    <name type="scientific">Chitinophaga costaii</name>
    <dbReference type="NCBI Taxonomy" id="1335309"/>
    <lineage>
        <taxon>Bacteria</taxon>
        <taxon>Pseudomonadati</taxon>
        <taxon>Bacteroidota</taxon>
        <taxon>Chitinophagia</taxon>
        <taxon>Chitinophagales</taxon>
        <taxon>Chitinophagaceae</taxon>
        <taxon>Chitinophaga</taxon>
    </lineage>
</organism>
<dbReference type="Pfam" id="PF07980">
    <property type="entry name" value="SusD_RagB"/>
    <property type="match status" value="1"/>
</dbReference>
<accession>A0A1C3YXH1</accession>
<evidence type="ECO:0000313" key="9">
    <source>
        <dbReference type="EMBL" id="SCB74743.1"/>
    </source>
</evidence>
<evidence type="ECO:0000256" key="2">
    <source>
        <dbReference type="ARBA" id="ARBA00006275"/>
    </source>
</evidence>
<dbReference type="RefSeq" id="WP_089707980.1">
    <property type="nucleotide sequence ID" value="NZ_FMAR01000001.1"/>
</dbReference>
<dbReference type="InterPro" id="IPR011990">
    <property type="entry name" value="TPR-like_helical_dom_sf"/>
</dbReference>
<dbReference type="Pfam" id="PF14322">
    <property type="entry name" value="SusD-like_3"/>
    <property type="match status" value="1"/>
</dbReference>
<evidence type="ECO:0000256" key="4">
    <source>
        <dbReference type="ARBA" id="ARBA00023136"/>
    </source>
</evidence>
<reference evidence="9 10" key="1">
    <citation type="submission" date="2016-08" db="EMBL/GenBank/DDBJ databases">
        <authorList>
            <person name="Seilhamer J.J."/>
        </authorList>
    </citation>
    <scope>NUCLEOTIDE SEQUENCE [LARGE SCALE GENOMIC DNA]</scope>
    <source>
        <strain evidence="9 10">A37T2</strain>
    </source>
</reference>
<feature type="domain" description="RagB/SusD" evidence="7">
    <location>
        <begin position="360"/>
        <end position="463"/>
    </location>
</feature>
<evidence type="ECO:0000256" key="5">
    <source>
        <dbReference type="ARBA" id="ARBA00023237"/>
    </source>
</evidence>
<comment type="subcellular location">
    <subcellularLocation>
        <location evidence="1">Cell outer membrane</location>
    </subcellularLocation>
</comment>
<dbReference type="AlphaFoldDB" id="A0A1C3YXH1"/>
<dbReference type="GO" id="GO:0009279">
    <property type="term" value="C:cell outer membrane"/>
    <property type="evidence" value="ECO:0007669"/>
    <property type="project" value="UniProtKB-SubCell"/>
</dbReference>